<proteinExistence type="predicted"/>
<name>A0AAD9KF83_9ANNE</name>
<dbReference type="GO" id="GO:0005813">
    <property type="term" value="C:centrosome"/>
    <property type="evidence" value="ECO:0007669"/>
    <property type="project" value="TreeGrafter"/>
</dbReference>
<reference evidence="5" key="1">
    <citation type="journal article" date="2023" name="Mol. Biol. Evol.">
        <title>Third-Generation Sequencing Reveals the Adaptive Role of the Epigenome in Three Deep-Sea Polychaetes.</title>
        <authorList>
            <person name="Perez M."/>
            <person name="Aroh O."/>
            <person name="Sun Y."/>
            <person name="Lan Y."/>
            <person name="Juniper S.K."/>
            <person name="Young C.R."/>
            <person name="Angers B."/>
            <person name="Qian P.Y."/>
        </authorList>
    </citation>
    <scope>NUCLEOTIDE SEQUENCE</scope>
    <source>
        <strain evidence="5">P08H-3</strain>
    </source>
</reference>
<evidence type="ECO:0000256" key="3">
    <source>
        <dbReference type="PROSITE-ProRule" id="PRU00339"/>
    </source>
</evidence>
<dbReference type="SUPFAM" id="SSF48452">
    <property type="entry name" value="TPR-like"/>
    <property type="match status" value="1"/>
</dbReference>
<keyword evidence="1" id="KW-0677">Repeat</keyword>
<dbReference type="Gene3D" id="1.25.10.10">
    <property type="entry name" value="Leucine-rich Repeat Variant"/>
    <property type="match status" value="2"/>
</dbReference>
<dbReference type="Gene3D" id="1.25.40.10">
    <property type="entry name" value="Tetratricopeptide repeat domain"/>
    <property type="match status" value="1"/>
</dbReference>
<dbReference type="GO" id="GO:0005737">
    <property type="term" value="C:cytoplasm"/>
    <property type="evidence" value="ECO:0007669"/>
    <property type="project" value="TreeGrafter"/>
</dbReference>
<dbReference type="GO" id="GO:0007288">
    <property type="term" value="P:sperm axoneme assembly"/>
    <property type="evidence" value="ECO:0007669"/>
    <property type="project" value="TreeGrafter"/>
</dbReference>
<dbReference type="Proteomes" id="UP001208570">
    <property type="component" value="Unassembled WGS sequence"/>
</dbReference>
<dbReference type="AlphaFoldDB" id="A0AAD9KF83"/>
<dbReference type="PANTHER" id="PTHR46540:SF1">
    <property type="entry name" value="TETRATRICOPEPTIDE REPEAT PROTEIN 12"/>
    <property type="match status" value="1"/>
</dbReference>
<dbReference type="InterPro" id="IPR043195">
    <property type="entry name" value="TTC12"/>
</dbReference>
<evidence type="ECO:0000256" key="4">
    <source>
        <dbReference type="SAM" id="MobiDB-lite"/>
    </source>
</evidence>
<dbReference type="PROSITE" id="PS50005">
    <property type="entry name" value="TPR"/>
    <property type="match status" value="1"/>
</dbReference>
<dbReference type="PANTHER" id="PTHR46540">
    <property type="entry name" value="TETRATRICOPEPTIDE REPEAT PROTEIN 12"/>
    <property type="match status" value="1"/>
</dbReference>
<dbReference type="GO" id="GO:0070286">
    <property type="term" value="P:axonemal dynein complex assembly"/>
    <property type="evidence" value="ECO:0007669"/>
    <property type="project" value="TreeGrafter"/>
</dbReference>
<dbReference type="Pfam" id="PF07719">
    <property type="entry name" value="TPR_2"/>
    <property type="match status" value="1"/>
</dbReference>
<dbReference type="SUPFAM" id="SSF48371">
    <property type="entry name" value="ARM repeat"/>
    <property type="match status" value="1"/>
</dbReference>
<dbReference type="PROSITE" id="PS50293">
    <property type="entry name" value="TPR_REGION"/>
    <property type="match status" value="1"/>
</dbReference>
<accession>A0AAD9KF83</accession>
<gene>
    <name evidence="5" type="ORF">LSH36_4g09003</name>
</gene>
<evidence type="ECO:0000313" key="6">
    <source>
        <dbReference type="Proteomes" id="UP001208570"/>
    </source>
</evidence>
<evidence type="ECO:0000256" key="2">
    <source>
        <dbReference type="ARBA" id="ARBA00022803"/>
    </source>
</evidence>
<protein>
    <recommendedName>
        <fullName evidence="7">Tetratricopeptide repeat protein 12</fullName>
    </recommendedName>
</protein>
<keyword evidence="2 3" id="KW-0802">TPR repeat</keyword>
<dbReference type="InterPro" id="IPR011990">
    <property type="entry name" value="TPR-like_helical_dom_sf"/>
</dbReference>
<dbReference type="SMART" id="SM00028">
    <property type="entry name" value="TPR"/>
    <property type="match status" value="3"/>
</dbReference>
<organism evidence="5 6">
    <name type="scientific">Paralvinella palmiformis</name>
    <dbReference type="NCBI Taxonomy" id="53620"/>
    <lineage>
        <taxon>Eukaryota</taxon>
        <taxon>Metazoa</taxon>
        <taxon>Spiralia</taxon>
        <taxon>Lophotrochozoa</taxon>
        <taxon>Annelida</taxon>
        <taxon>Polychaeta</taxon>
        <taxon>Sedentaria</taxon>
        <taxon>Canalipalpata</taxon>
        <taxon>Terebellida</taxon>
        <taxon>Terebelliformia</taxon>
        <taxon>Alvinellidae</taxon>
        <taxon>Paralvinella</taxon>
    </lineage>
</organism>
<comment type="caution">
    <text evidence="5">The sequence shown here is derived from an EMBL/GenBank/DDBJ whole genome shotgun (WGS) entry which is preliminary data.</text>
</comment>
<dbReference type="InterPro" id="IPR019734">
    <property type="entry name" value="TPR_rpt"/>
</dbReference>
<evidence type="ECO:0000256" key="1">
    <source>
        <dbReference type="ARBA" id="ARBA00022737"/>
    </source>
</evidence>
<feature type="repeat" description="TPR" evidence="3">
    <location>
        <begin position="335"/>
        <end position="368"/>
    </location>
</feature>
<evidence type="ECO:0000313" key="5">
    <source>
        <dbReference type="EMBL" id="KAK2170121.1"/>
    </source>
</evidence>
<dbReference type="InterPro" id="IPR016024">
    <property type="entry name" value="ARM-type_fold"/>
</dbReference>
<evidence type="ECO:0008006" key="7">
    <source>
        <dbReference type="Google" id="ProtNLM"/>
    </source>
</evidence>
<dbReference type="InterPro" id="IPR013105">
    <property type="entry name" value="TPR_2"/>
</dbReference>
<sequence>MIQCVAKEQESSANSSDVFNDNIDSLVEENVHSSIYKNCYSRGQKNIHKSKVNWPNCKQNIKKSKLESMGTSKVIYEEPVSQSKTMDDNPVFLKSFRIEFKEMKTRSIAMMCNPREEQSSDEPPIIPVMFHLCEPIFVSPCSYDSCYQKLNIIRSLVAFSLEIFYGIIKGLAAADVDHKEAIIKADEFLNKVNEDKKRDDKQKKKKHYPPNDNTGFNKSVINQKAFDELSNTGPGGKQEMSQESFMSAIEEDARQRAIKKSKLKKEATIIKDKGNEEFKKGNYIKATEFYTEALSKIKDYSALWTNRAQSYIKLGEFEKALGDCDWALKVSETCLKAYIHKGRALAGLHRYEEALDCFKQAVEVEPSKEKAIMEYIRDVELQKKATKEEKLAKESFDSGDFKAKGIVEILKKLNQPDQLAYYYSGGLRLVKEAMKDTKERTLFRTSGGLHLTESHQYISKCMTASARSLSKEELDLCATVLETYLAACTDNEENQRIILELEMLPEQILKFLESKWKLTNLVKEAALNLLFSLSQDDHCRVKIVSRFDLTRLLSCLFTLMKSKEHTVATTAVGLLNNLALAKKFKIQLREKIVDVLPAFENAMDNYRNRHSERQIEDLLFSLLGLLMNMTLERSENLQQFAVAICHHCAVLLTCCIQRLEERSCGVLSHVLPHSEEAVNEACQAGIVPNLLNILKNVDNAHFKFAVKTLTVCTQHNHVARETILKQDRGLKQVYDLLKHEDEQILGNASLCLSHCATLPNVSSALAKTNVMMDLLVLARDGKNTAVRHNCAILIAKLTQSHHSHLERLRELDGLGILHDVMKHVKE</sequence>
<dbReference type="InterPro" id="IPR011989">
    <property type="entry name" value="ARM-like"/>
</dbReference>
<dbReference type="EMBL" id="JAODUP010000004">
    <property type="protein sequence ID" value="KAK2170121.1"/>
    <property type="molecule type" value="Genomic_DNA"/>
</dbReference>
<keyword evidence="6" id="KW-1185">Reference proteome</keyword>
<feature type="region of interest" description="Disordered" evidence="4">
    <location>
        <begin position="194"/>
        <end position="218"/>
    </location>
</feature>